<sequence>MESVPATFIESVLYRLDKNDHIALSQMVPKSPWKSFGSLYNCQSVFYWANLEIGINNIRYYLVTSGYSSDFTYKELLATDRRFHRIHGIFISGEYDTHSWHQFEANEIGAFCAGLVERLKLKNAKLFCEQNLEEAESALADKIYSYLPGYLPFSNLRLRHSGEESVKFVNRQLEFNNSLHSLWIMGDWPQSIKSIVAKIVKYSPLKIFRCNTTQRPHLSIEDIDRVVQKWKNDKNGQKGLSIFASVDSVPVDFPEQYKRVQTIFNGLKYEVRHDTVNKSAHLSFTYGTSHYLFSLCYARDYQTVAKKQTFCKSRKIVDF</sequence>
<protein>
    <recommendedName>
        <fullName evidence="3">F-box domain-containing protein</fullName>
    </recommendedName>
</protein>
<accession>A0A4U5NYP2</accession>
<dbReference type="AlphaFoldDB" id="A0A4U5NYP2"/>
<gene>
    <name evidence="1" type="ORF">L596_012917</name>
</gene>
<evidence type="ECO:0000313" key="1">
    <source>
        <dbReference type="EMBL" id="TKR88716.1"/>
    </source>
</evidence>
<reference evidence="1 2" key="2">
    <citation type="journal article" date="2019" name="G3 (Bethesda)">
        <title>Hybrid Assembly of the Genome of the Entomopathogenic Nematode Steinernema carpocapsae Identifies the X-Chromosome.</title>
        <authorList>
            <person name="Serra L."/>
            <person name="Macchietto M."/>
            <person name="Macias-Munoz A."/>
            <person name="McGill C.J."/>
            <person name="Rodriguez I.M."/>
            <person name="Rodriguez B."/>
            <person name="Murad R."/>
            <person name="Mortazavi A."/>
        </authorList>
    </citation>
    <scope>NUCLEOTIDE SEQUENCE [LARGE SCALE GENOMIC DNA]</scope>
    <source>
        <strain evidence="1 2">ALL</strain>
    </source>
</reference>
<proteinExistence type="predicted"/>
<evidence type="ECO:0008006" key="3">
    <source>
        <dbReference type="Google" id="ProtNLM"/>
    </source>
</evidence>
<comment type="caution">
    <text evidence="1">The sequence shown here is derived from an EMBL/GenBank/DDBJ whole genome shotgun (WGS) entry which is preliminary data.</text>
</comment>
<reference evidence="1 2" key="1">
    <citation type="journal article" date="2015" name="Genome Biol.">
        <title>Comparative genomics of Steinernema reveals deeply conserved gene regulatory networks.</title>
        <authorList>
            <person name="Dillman A.R."/>
            <person name="Macchietto M."/>
            <person name="Porter C.F."/>
            <person name="Rogers A."/>
            <person name="Williams B."/>
            <person name="Antoshechkin I."/>
            <person name="Lee M.M."/>
            <person name="Goodwin Z."/>
            <person name="Lu X."/>
            <person name="Lewis E.E."/>
            <person name="Goodrich-Blair H."/>
            <person name="Stock S.P."/>
            <person name="Adams B.J."/>
            <person name="Sternberg P.W."/>
            <person name="Mortazavi A."/>
        </authorList>
    </citation>
    <scope>NUCLEOTIDE SEQUENCE [LARGE SCALE GENOMIC DNA]</scope>
    <source>
        <strain evidence="1 2">ALL</strain>
    </source>
</reference>
<keyword evidence="2" id="KW-1185">Reference proteome</keyword>
<evidence type="ECO:0000313" key="2">
    <source>
        <dbReference type="Proteomes" id="UP000298663"/>
    </source>
</evidence>
<name>A0A4U5NYP2_STECR</name>
<dbReference type="Proteomes" id="UP000298663">
    <property type="component" value="Unassembled WGS sequence"/>
</dbReference>
<dbReference type="EMBL" id="AZBU02000003">
    <property type="protein sequence ID" value="TKR88716.1"/>
    <property type="molecule type" value="Genomic_DNA"/>
</dbReference>
<organism evidence="1 2">
    <name type="scientific">Steinernema carpocapsae</name>
    <name type="common">Entomopathogenic nematode</name>
    <dbReference type="NCBI Taxonomy" id="34508"/>
    <lineage>
        <taxon>Eukaryota</taxon>
        <taxon>Metazoa</taxon>
        <taxon>Ecdysozoa</taxon>
        <taxon>Nematoda</taxon>
        <taxon>Chromadorea</taxon>
        <taxon>Rhabditida</taxon>
        <taxon>Tylenchina</taxon>
        <taxon>Panagrolaimomorpha</taxon>
        <taxon>Strongyloidoidea</taxon>
        <taxon>Steinernematidae</taxon>
        <taxon>Steinernema</taxon>
    </lineage>
</organism>